<reference evidence="10 11" key="1">
    <citation type="journal article" date="2014" name="Int. J. Syst. Evol. Microbiol.">
        <title>Jeotgalibaca dankookensis gen. nov., sp. nov., a member of the family Carnobacteriaceae, isolated from seujeot (Korean traditional food).</title>
        <authorList>
            <person name="Lee D.G."/>
            <person name="Trujillo M.E."/>
            <person name="Kang H."/>
            <person name="Ahn T.Y."/>
        </authorList>
    </citation>
    <scope>NUCLEOTIDE SEQUENCE [LARGE SCALE GENOMIC DNA]</scope>
    <source>
        <strain evidence="10 11">EX-07</strain>
    </source>
</reference>
<evidence type="ECO:0000256" key="6">
    <source>
        <dbReference type="ARBA" id="ARBA00022989"/>
    </source>
</evidence>
<comment type="similarity">
    <text evidence="2 8">Belongs to the prokaryotic riboflavin transporter (P-RFT) (TC 2.A.87) family.</text>
</comment>
<dbReference type="KEGG" id="jda:BW727_100648"/>
<dbReference type="AlphaFoldDB" id="A0A1S6IND4"/>
<keyword evidence="7 8" id="KW-0472">Membrane</keyword>
<dbReference type="EMBL" id="CP019728">
    <property type="protein sequence ID" value="AQS53041.1"/>
    <property type="molecule type" value="Genomic_DNA"/>
</dbReference>
<dbReference type="Gene3D" id="1.10.1760.20">
    <property type="match status" value="1"/>
</dbReference>
<keyword evidence="6 9" id="KW-1133">Transmembrane helix</keyword>
<dbReference type="PANTHER" id="PTHR38438">
    <property type="entry name" value="RIBOFLAVIN TRANSPORTER RIBU"/>
    <property type="match status" value="1"/>
</dbReference>
<gene>
    <name evidence="10" type="primary">fmnP</name>
    <name evidence="10" type="ORF">BW727_100648</name>
</gene>
<dbReference type="InterPro" id="IPR024529">
    <property type="entry name" value="ECF_trnsprt_substrate-spec"/>
</dbReference>
<feature type="transmembrane region" description="Helical" evidence="9">
    <location>
        <begin position="151"/>
        <end position="174"/>
    </location>
</feature>
<evidence type="ECO:0000313" key="10">
    <source>
        <dbReference type="EMBL" id="AQS53041.1"/>
    </source>
</evidence>
<dbReference type="GO" id="GO:0005886">
    <property type="term" value="C:plasma membrane"/>
    <property type="evidence" value="ECO:0007669"/>
    <property type="project" value="UniProtKB-SubCell"/>
</dbReference>
<dbReference type="OrthoDB" id="9809216at2"/>
<keyword evidence="5 9" id="KW-0812">Transmembrane</keyword>
<feature type="transmembrane region" description="Helical" evidence="9">
    <location>
        <begin position="43"/>
        <end position="63"/>
    </location>
</feature>
<accession>A0A1S6IND4</accession>
<evidence type="ECO:0000256" key="1">
    <source>
        <dbReference type="ARBA" id="ARBA00004651"/>
    </source>
</evidence>
<evidence type="ECO:0000256" key="2">
    <source>
        <dbReference type="ARBA" id="ARBA00005540"/>
    </source>
</evidence>
<evidence type="ECO:0000256" key="8">
    <source>
        <dbReference type="PIRNR" id="PIRNR037778"/>
    </source>
</evidence>
<evidence type="ECO:0000256" key="7">
    <source>
        <dbReference type="ARBA" id="ARBA00023136"/>
    </source>
</evidence>
<evidence type="ECO:0000256" key="9">
    <source>
        <dbReference type="SAM" id="Phobius"/>
    </source>
</evidence>
<evidence type="ECO:0000313" key="11">
    <source>
        <dbReference type="Proteomes" id="UP000188993"/>
    </source>
</evidence>
<evidence type="ECO:0000256" key="5">
    <source>
        <dbReference type="ARBA" id="ARBA00022692"/>
    </source>
</evidence>
<evidence type="ECO:0000256" key="3">
    <source>
        <dbReference type="ARBA" id="ARBA00022448"/>
    </source>
</evidence>
<dbReference type="RefSeq" id="WP_062472038.1">
    <property type="nucleotide sequence ID" value="NZ_BBYN01000037.1"/>
</dbReference>
<sequence length="191" mass="21163">MLKGKTHRIVGISLFGALAYILMLFAFPVIPAFSYLKVDFSDVSLLISFLIYGPVGGFMSTLIRTILHYIQTGGDMGYPIGDMASLLASVSYCLPVYLIVKRAKTKTGLITALFVGTLTMTIVLTIANWFIITPLYLYILNFSVGNLRDYIVIGVVPFNIIKGLIISAAILIILPKLKPWLVKQYKFMAIK</sequence>
<dbReference type="GO" id="GO:0032217">
    <property type="term" value="F:riboflavin transmembrane transporter activity"/>
    <property type="evidence" value="ECO:0007669"/>
    <property type="project" value="UniProtKB-UniRule"/>
</dbReference>
<keyword evidence="11" id="KW-1185">Reference proteome</keyword>
<dbReference type="Proteomes" id="UP000188993">
    <property type="component" value="Chromosome"/>
</dbReference>
<name>A0A1S6IND4_9LACT</name>
<keyword evidence="4 8" id="KW-1003">Cell membrane</keyword>
<comment type="function">
    <text evidence="8">Probably a riboflavin-binding protein that interacts with the energy-coupling factor (ECF) ABC-transporter complex.</text>
</comment>
<dbReference type="PANTHER" id="PTHR38438:SF1">
    <property type="entry name" value="RIBOFLAVIN TRANSPORTER RIBU"/>
    <property type="match status" value="1"/>
</dbReference>
<dbReference type="Pfam" id="PF12822">
    <property type="entry name" value="ECF_trnsprt"/>
    <property type="match status" value="1"/>
</dbReference>
<dbReference type="STRING" id="708126.BW727_100648"/>
<protein>
    <recommendedName>
        <fullName evidence="8">Riboflavin transporter</fullName>
    </recommendedName>
</protein>
<organism evidence="10 11">
    <name type="scientific">Jeotgalibaca dankookensis</name>
    <dbReference type="NCBI Taxonomy" id="708126"/>
    <lineage>
        <taxon>Bacteria</taxon>
        <taxon>Bacillati</taxon>
        <taxon>Bacillota</taxon>
        <taxon>Bacilli</taxon>
        <taxon>Lactobacillales</taxon>
        <taxon>Carnobacteriaceae</taxon>
        <taxon>Jeotgalibaca</taxon>
    </lineage>
</organism>
<comment type="subcellular location">
    <subcellularLocation>
        <location evidence="1">Cell membrane</location>
        <topology evidence="1">Multi-pass membrane protein</topology>
    </subcellularLocation>
</comment>
<dbReference type="InterPro" id="IPR025720">
    <property type="entry name" value="RibU"/>
</dbReference>
<proteinExistence type="inferred from homology"/>
<feature type="transmembrane region" description="Helical" evidence="9">
    <location>
        <begin position="112"/>
        <end position="139"/>
    </location>
</feature>
<feature type="transmembrane region" description="Helical" evidence="9">
    <location>
        <begin position="12"/>
        <end position="36"/>
    </location>
</feature>
<keyword evidence="3 8" id="KW-0813">Transport</keyword>
<dbReference type="PIRSF" id="PIRSF037778">
    <property type="entry name" value="UCP037778_transp_RibU"/>
    <property type="match status" value="1"/>
</dbReference>
<evidence type="ECO:0000256" key="4">
    <source>
        <dbReference type="ARBA" id="ARBA00022475"/>
    </source>
</evidence>